<keyword evidence="1" id="KW-0479">Metal-binding</keyword>
<name>A0A7C3WNE4_9BACT</name>
<accession>A0A7C3WNE4</accession>
<sequence length="270" mass="30332">MDKLRSKVRSLLSEDKVAGYLGYIEADGGHPLPHFFTKERLEEVDRAIVPPNEARYPLDKLLQSLAAAYPEDTFAIQVRGCDERGLIELYKWGQLDPDKVVLVGVACSQEQADYCECPAPWPSVIDYGEKCDPVPQSKRVARIEALTEEEAYREWLGHFERCIKCYGCRDVCPMCFCKECSLEHPELMATGKVPPDAIFQLVRATHMAGRCIDCGLCEEVCPANIPLRVLYKKANLLVKELFGYETGSPTAGPSPWKFLGEQVTLEPKPM</sequence>
<comment type="caution">
    <text evidence="5">The sequence shown here is derived from an EMBL/GenBank/DDBJ whole genome shotgun (WGS) entry which is preliminary data.</text>
</comment>
<dbReference type="PROSITE" id="PS00198">
    <property type="entry name" value="4FE4S_FER_1"/>
    <property type="match status" value="1"/>
</dbReference>
<keyword evidence="2" id="KW-0408">Iron</keyword>
<dbReference type="GO" id="GO:0046872">
    <property type="term" value="F:metal ion binding"/>
    <property type="evidence" value="ECO:0007669"/>
    <property type="project" value="UniProtKB-KW"/>
</dbReference>
<dbReference type="SUPFAM" id="SSF46548">
    <property type="entry name" value="alpha-helical ferredoxin"/>
    <property type="match status" value="1"/>
</dbReference>
<feature type="domain" description="4Fe-4S ferredoxin-type" evidence="4">
    <location>
        <begin position="202"/>
        <end position="232"/>
    </location>
</feature>
<organism evidence="5">
    <name type="scientific">Desulfobacca acetoxidans</name>
    <dbReference type="NCBI Taxonomy" id="60893"/>
    <lineage>
        <taxon>Bacteria</taxon>
        <taxon>Pseudomonadati</taxon>
        <taxon>Thermodesulfobacteriota</taxon>
        <taxon>Desulfobaccia</taxon>
        <taxon>Desulfobaccales</taxon>
        <taxon>Desulfobaccaceae</taxon>
        <taxon>Desulfobacca</taxon>
    </lineage>
</organism>
<reference evidence="5" key="1">
    <citation type="journal article" date="2020" name="mSystems">
        <title>Genome- and Community-Level Interaction Insights into Carbon Utilization and Element Cycling Functions of Hydrothermarchaeota in Hydrothermal Sediment.</title>
        <authorList>
            <person name="Zhou Z."/>
            <person name="Liu Y."/>
            <person name="Xu W."/>
            <person name="Pan J."/>
            <person name="Luo Z.H."/>
            <person name="Li M."/>
        </authorList>
    </citation>
    <scope>NUCLEOTIDE SEQUENCE [LARGE SCALE GENOMIC DNA]</scope>
    <source>
        <strain evidence="5">SpSt-776</strain>
    </source>
</reference>
<proteinExistence type="predicted"/>
<evidence type="ECO:0000313" key="5">
    <source>
        <dbReference type="EMBL" id="HGB15292.1"/>
    </source>
</evidence>
<evidence type="ECO:0000256" key="1">
    <source>
        <dbReference type="ARBA" id="ARBA00022723"/>
    </source>
</evidence>
<dbReference type="GO" id="GO:0051536">
    <property type="term" value="F:iron-sulfur cluster binding"/>
    <property type="evidence" value="ECO:0007669"/>
    <property type="project" value="UniProtKB-KW"/>
</dbReference>
<dbReference type="Pfam" id="PF13183">
    <property type="entry name" value="Fer4_8"/>
    <property type="match status" value="1"/>
</dbReference>
<dbReference type="EMBL" id="DTHB01000053">
    <property type="protein sequence ID" value="HGB15292.1"/>
    <property type="molecule type" value="Genomic_DNA"/>
</dbReference>
<protein>
    <submittedName>
        <fullName evidence="5">4Fe-4S ferredoxin</fullName>
    </submittedName>
</protein>
<gene>
    <name evidence="5" type="ORF">ENV62_08670</name>
</gene>
<dbReference type="InterPro" id="IPR017900">
    <property type="entry name" value="4Fe4S_Fe_S_CS"/>
</dbReference>
<dbReference type="InterPro" id="IPR017896">
    <property type="entry name" value="4Fe4S_Fe-S-bd"/>
</dbReference>
<evidence type="ECO:0000256" key="2">
    <source>
        <dbReference type="ARBA" id="ARBA00023004"/>
    </source>
</evidence>
<evidence type="ECO:0000256" key="3">
    <source>
        <dbReference type="ARBA" id="ARBA00023014"/>
    </source>
</evidence>
<keyword evidence="3" id="KW-0411">Iron-sulfur</keyword>
<dbReference type="Gene3D" id="3.30.70.3270">
    <property type="match status" value="1"/>
</dbReference>
<evidence type="ECO:0000259" key="4">
    <source>
        <dbReference type="PROSITE" id="PS51379"/>
    </source>
</evidence>
<dbReference type="PROSITE" id="PS51379">
    <property type="entry name" value="4FE4S_FER_2"/>
    <property type="match status" value="1"/>
</dbReference>
<dbReference type="AlphaFoldDB" id="A0A7C3WNE4"/>